<protein>
    <recommendedName>
        <fullName evidence="4">Solute carrier family 40 protein</fullName>
    </recommendedName>
</protein>
<name>A0ABN9E9Y1_9NEOB</name>
<organism evidence="2 3">
    <name type="scientific">Staurois parvus</name>
    <dbReference type="NCBI Taxonomy" id="386267"/>
    <lineage>
        <taxon>Eukaryota</taxon>
        <taxon>Metazoa</taxon>
        <taxon>Chordata</taxon>
        <taxon>Craniata</taxon>
        <taxon>Vertebrata</taxon>
        <taxon>Euteleostomi</taxon>
        <taxon>Amphibia</taxon>
        <taxon>Batrachia</taxon>
        <taxon>Anura</taxon>
        <taxon>Neobatrachia</taxon>
        <taxon>Ranoidea</taxon>
        <taxon>Ranidae</taxon>
        <taxon>Staurois</taxon>
    </lineage>
</organism>
<proteinExistence type="predicted"/>
<feature type="non-terminal residue" evidence="2">
    <location>
        <position position="136"/>
    </location>
</feature>
<evidence type="ECO:0000313" key="3">
    <source>
        <dbReference type="Proteomes" id="UP001162483"/>
    </source>
</evidence>
<reference evidence="2" key="1">
    <citation type="submission" date="2023-05" db="EMBL/GenBank/DDBJ databases">
        <authorList>
            <person name="Stuckert A."/>
        </authorList>
    </citation>
    <scope>NUCLEOTIDE SEQUENCE</scope>
</reference>
<dbReference type="Proteomes" id="UP001162483">
    <property type="component" value="Unassembled WGS sequence"/>
</dbReference>
<comment type="caution">
    <text evidence="2">The sequence shown here is derived from an EMBL/GenBank/DDBJ whole genome shotgun (WGS) entry which is preliminary data.</text>
</comment>
<keyword evidence="1" id="KW-1133">Transmembrane helix</keyword>
<sequence>MVPLLLLDHGVSPADLGIWNGILALMASIVGSALGGMVVSKGRSIKSLLGTVLSLRLSCLVLQTFLLSALGRDTSLVKGQSLQPPVLLGGPGEGLLQRSVWDHRGLSRSFRIVLGVHRSVLPAPPAPPEPSTDFIL</sequence>
<evidence type="ECO:0008006" key="4">
    <source>
        <dbReference type="Google" id="ProtNLM"/>
    </source>
</evidence>
<dbReference type="EMBL" id="CATNWA010015277">
    <property type="protein sequence ID" value="CAI9581513.1"/>
    <property type="molecule type" value="Genomic_DNA"/>
</dbReference>
<feature type="transmembrane region" description="Helical" evidence="1">
    <location>
        <begin position="16"/>
        <end position="36"/>
    </location>
</feature>
<keyword evidence="1" id="KW-0812">Transmembrane</keyword>
<gene>
    <name evidence="2" type="ORF">SPARVUS_LOCUS9492546</name>
</gene>
<evidence type="ECO:0000313" key="2">
    <source>
        <dbReference type="EMBL" id="CAI9581513.1"/>
    </source>
</evidence>
<evidence type="ECO:0000256" key="1">
    <source>
        <dbReference type="SAM" id="Phobius"/>
    </source>
</evidence>
<keyword evidence="1" id="KW-0472">Membrane</keyword>
<keyword evidence="3" id="KW-1185">Reference proteome</keyword>
<accession>A0ABN9E9Y1</accession>